<keyword evidence="5" id="KW-0539">Nucleus</keyword>
<dbReference type="PANTHER" id="PTHR12585">
    <property type="entry name" value="SCC1 / RAD21 FAMILY MEMBER"/>
    <property type="match status" value="1"/>
</dbReference>
<protein>
    <submittedName>
        <fullName evidence="11">Sister chromatid cohesion 1 protein 4-like isoform X1</fullName>
    </submittedName>
</protein>
<feature type="region of interest" description="Disordered" evidence="7">
    <location>
        <begin position="543"/>
        <end position="582"/>
    </location>
</feature>
<proteinExistence type="inferred from homology"/>
<dbReference type="InterPro" id="IPR023093">
    <property type="entry name" value="ScpA-like_C"/>
</dbReference>
<dbReference type="GO" id="GO:0007059">
    <property type="term" value="P:chromosome segregation"/>
    <property type="evidence" value="ECO:0007669"/>
    <property type="project" value="UniProtKB-KW"/>
</dbReference>
<dbReference type="InterPro" id="IPR006909">
    <property type="entry name" value="Rad21/Rec8_C_eu"/>
</dbReference>
<dbReference type="GeneID" id="103719678"/>
<evidence type="ECO:0000259" key="9">
    <source>
        <dbReference type="Pfam" id="PF04825"/>
    </source>
</evidence>
<keyword evidence="4" id="KW-0159">Chromosome partition</keyword>
<gene>
    <name evidence="11" type="primary">LOC103719678</name>
</gene>
<feature type="domain" description="Rad21/Rec8-like protein C-terminal eukaryotic" evidence="8">
    <location>
        <begin position="1205"/>
        <end position="1253"/>
    </location>
</feature>
<comment type="subcellular location">
    <subcellularLocation>
        <location evidence="1">Nucleus</location>
    </subcellularLocation>
</comment>
<dbReference type="KEGG" id="pda:103719678"/>
<name>A0A8B7CVF5_PHODC</name>
<evidence type="ECO:0000256" key="5">
    <source>
        <dbReference type="ARBA" id="ARBA00023242"/>
    </source>
</evidence>
<dbReference type="GO" id="GO:0003682">
    <property type="term" value="F:chromatin binding"/>
    <property type="evidence" value="ECO:0007669"/>
    <property type="project" value="TreeGrafter"/>
</dbReference>
<sequence>MFYSQFILAKKGPLGTIWIAAHLERKLRKNQVADTDIGVSVDSILFPEVPIALRLSSHLLLGVVRIYSRKVNYLFHDCSEALLKIKQAFRSTAVDLPPEESTAPYHSITLPETFHLDDFVLPDSAYQGDFVDRHVSSKEQITLQDTMDGTGYSTSQFGLDERFGDGNASQIGLDLDEDLFLDKHPSPQHASAPPGSDECTMHQGQSSFSLADMEIDEGKSGFDKDMGVETPKDLSELFNNSDKNILPRNDGTSQCFEYNIQTPDLNEVLFRSDHIEGPTAVPNQVDFVRAADEVPSPELVECAQAPSTPGLLEETISATAHESPALSPRGKTSPLTEPKAVSLAQQCSSGFVGAPDEPHSECGQKSADNLCNDIVCDEVKDQPVANQVNENGETLPEVAPLDGLASVANTDVMIVASKLSAENILEPGMPLTTNNTLLEDNAEPSVLGKQDHTEDIVPRSNNNAPLVNTDSHLRSCTSQLNQANSLSPEDVVLVENTSELSQEPGGPSGTPAREEALHVSESSFYLQGEDFNMANAPNTGLEVHQQSEHVPGVSKPNELSSGPISKDTPLDQLNCSSSSEFPEPEKMLLAPAGIVDQANELGQLTSEKGIIESDGSVNRLSSLSGKKRRLMDGTPILRNGTSTRMSGKPRIRRNTDFVPDDDDLLASILVGKRTPVLRIGPTPPPTKAASLKRPRVTTRLGTPKRKVLLDDTTVLHADAIRQQLINTEDIRRMRKKAPCTRPDIWIIEKSLLEDEVFNESIITGASVKLNSLHSRRYDSEIDESHYRADPLKEVELSRSFEFVRETNGKEMAESIPVMPDKVDGEIQGPSGTSVTIERQFSKDSSEYDAQEHLRSLPDLPQLDLSNNNPPSTITMAENNVQDRNAEVHMSIPTTALLRPECEITTDNGVEEIALHKNEHTAAFSKKIDDICMHSERQSQHESIQLANNLSEMNNKALYVTENTSFIGLAFAEDETRGASVLEGNGSVADAININCQQDAHADVGKNGHDETLVSVQDSCLLEVEAGLQADLTSIRDSNCSIPDVGMENGETADPIGVTSHQTMEGKEDGLDAKVQDGAVVQKDLNNEVNPFQPNTEIENVPSAVGENSGFQELNVEGGMDVESAPMEVAAAKECSDFSSAVGGNDTEFLNVDDEADYDDAADHDLPNPEEAQSLEYSGWSSRTRGVARYLKTLFDEESGRGRKIVAMDHLLVGKTRKEASRMFFETLVLKTRDYIHAEQENPFESINIKPRIKLLKSEF</sequence>
<dbReference type="InterPro" id="IPR036390">
    <property type="entry name" value="WH_DNA-bd_sf"/>
</dbReference>
<evidence type="ECO:0000259" key="8">
    <source>
        <dbReference type="Pfam" id="PF04824"/>
    </source>
</evidence>
<evidence type="ECO:0000256" key="1">
    <source>
        <dbReference type="ARBA" id="ARBA00004123"/>
    </source>
</evidence>
<evidence type="ECO:0000256" key="7">
    <source>
        <dbReference type="SAM" id="MobiDB-lite"/>
    </source>
</evidence>
<reference evidence="11" key="2">
    <citation type="submission" date="2025-08" db="UniProtKB">
        <authorList>
            <consortium name="RefSeq"/>
        </authorList>
    </citation>
    <scope>IDENTIFICATION</scope>
    <source>
        <tissue evidence="11">Young leaves</tissue>
    </source>
</reference>
<evidence type="ECO:0000313" key="11">
    <source>
        <dbReference type="RefSeq" id="XP_008807251.2"/>
    </source>
</evidence>
<evidence type="ECO:0000313" key="10">
    <source>
        <dbReference type="Proteomes" id="UP000228380"/>
    </source>
</evidence>
<reference evidence="10" key="1">
    <citation type="journal article" date="2019" name="Nat. Commun.">
        <title>Genome-wide association mapping of date palm fruit traits.</title>
        <authorList>
            <person name="Hazzouri K.M."/>
            <person name="Gros-Balthazard M."/>
            <person name="Flowers J.M."/>
            <person name="Copetti D."/>
            <person name="Lemansour A."/>
            <person name="Lebrun M."/>
            <person name="Masmoudi K."/>
            <person name="Ferrand S."/>
            <person name="Dhar M.I."/>
            <person name="Fresquez Z.A."/>
            <person name="Rosas U."/>
            <person name="Zhang J."/>
            <person name="Talag J."/>
            <person name="Lee S."/>
            <person name="Kudrna D."/>
            <person name="Powell R.F."/>
            <person name="Leitch I.J."/>
            <person name="Krueger R.R."/>
            <person name="Wing R.A."/>
            <person name="Amiri K.M.A."/>
            <person name="Purugganan M.D."/>
        </authorList>
    </citation>
    <scope>NUCLEOTIDE SEQUENCE [LARGE SCALE GENOMIC DNA]</scope>
    <source>
        <strain evidence="10">cv. Khalas</strain>
    </source>
</reference>
<keyword evidence="3" id="KW-0131">Cell cycle</keyword>
<dbReference type="Proteomes" id="UP000228380">
    <property type="component" value="Chromosome 7"/>
</dbReference>
<comment type="subunit">
    <text evidence="6">Component of the cohesin complex.</text>
</comment>
<dbReference type="GO" id="GO:0005634">
    <property type="term" value="C:nucleus"/>
    <property type="evidence" value="ECO:0007669"/>
    <property type="project" value="UniProtKB-SubCell"/>
</dbReference>
<dbReference type="OrthoDB" id="10071381at2759"/>
<dbReference type="SUPFAM" id="SSF46785">
    <property type="entry name" value="Winged helix' DNA-binding domain"/>
    <property type="match status" value="1"/>
</dbReference>
<dbReference type="RefSeq" id="XP_008807251.2">
    <property type="nucleotide sequence ID" value="XM_008809029.4"/>
</dbReference>
<feature type="compositionally biased region" description="Polar residues" evidence="7">
    <location>
        <begin position="571"/>
        <end position="580"/>
    </location>
</feature>
<feature type="region of interest" description="Disordered" evidence="7">
    <location>
        <begin position="627"/>
        <end position="648"/>
    </location>
</feature>
<keyword evidence="10" id="KW-1185">Reference proteome</keyword>
<evidence type="ECO:0000256" key="6">
    <source>
        <dbReference type="ARBA" id="ARBA00064543"/>
    </source>
</evidence>
<evidence type="ECO:0000256" key="4">
    <source>
        <dbReference type="ARBA" id="ARBA00022829"/>
    </source>
</evidence>
<dbReference type="Gene3D" id="1.10.10.580">
    <property type="entry name" value="Structural maintenance of chromosome 1. Chain E"/>
    <property type="match status" value="1"/>
</dbReference>
<dbReference type="InterPro" id="IPR039781">
    <property type="entry name" value="Rad21/Rec8-like"/>
</dbReference>
<feature type="region of interest" description="Disordered" evidence="7">
    <location>
        <begin position="496"/>
        <end position="515"/>
    </location>
</feature>
<evidence type="ECO:0000256" key="3">
    <source>
        <dbReference type="ARBA" id="ARBA00022776"/>
    </source>
</evidence>
<organism evidence="10 11">
    <name type="scientific">Phoenix dactylifera</name>
    <name type="common">Date palm</name>
    <dbReference type="NCBI Taxonomy" id="42345"/>
    <lineage>
        <taxon>Eukaryota</taxon>
        <taxon>Viridiplantae</taxon>
        <taxon>Streptophyta</taxon>
        <taxon>Embryophyta</taxon>
        <taxon>Tracheophyta</taxon>
        <taxon>Spermatophyta</taxon>
        <taxon>Magnoliopsida</taxon>
        <taxon>Liliopsida</taxon>
        <taxon>Arecaceae</taxon>
        <taxon>Coryphoideae</taxon>
        <taxon>Phoeniceae</taxon>
        <taxon>Phoenix</taxon>
    </lineage>
</organism>
<dbReference type="AlphaFoldDB" id="A0A8B7CVF5"/>
<dbReference type="PANTHER" id="PTHR12585:SF69">
    <property type="entry name" value="FI11703P"/>
    <property type="match status" value="1"/>
</dbReference>
<dbReference type="FunFam" id="1.10.10.580:FF:000002">
    <property type="entry name" value="Sister chromatid cohesion 1 protein 4"/>
    <property type="match status" value="1"/>
</dbReference>
<dbReference type="GO" id="GO:1990414">
    <property type="term" value="P:replication-born double-strand break repair via sister chromatid exchange"/>
    <property type="evidence" value="ECO:0007669"/>
    <property type="project" value="TreeGrafter"/>
</dbReference>
<feature type="domain" description="Rad21/Rec8-like protein N-terminal" evidence="9">
    <location>
        <begin position="1"/>
        <end position="101"/>
    </location>
</feature>
<keyword evidence="3" id="KW-0498">Mitosis</keyword>
<keyword evidence="3" id="KW-0132">Cell division</keyword>
<dbReference type="GO" id="GO:0008278">
    <property type="term" value="C:cohesin complex"/>
    <property type="evidence" value="ECO:0007669"/>
    <property type="project" value="InterPro"/>
</dbReference>
<feature type="region of interest" description="Disordered" evidence="7">
    <location>
        <begin position="180"/>
        <end position="204"/>
    </location>
</feature>
<dbReference type="InterPro" id="IPR006910">
    <property type="entry name" value="Rad21_Rec8_N"/>
</dbReference>
<evidence type="ECO:0000256" key="2">
    <source>
        <dbReference type="ARBA" id="ARBA00009870"/>
    </source>
</evidence>
<dbReference type="GO" id="GO:0007062">
    <property type="term" value="P:sister chromatid cohesion"/>
    <property type="evidence" value="ECO:0007669"/>
    <property type="project" value="InterPro"/>
</dbReference>
<dbReference type="Pfam" id="PF04824">
    <property type="entry name" value="Rad21_Rec8"/>
    <property type="match status" value="1"/>
</dbReference>
<accession>A0A8B7CVF5</accession>
<dbReference type="CDD" id="cd21793">
    <property type="entry name" value="Rad21_Rec8_M_AtSYN1-like"/>
    <property type="match status" value="1"/>
</dbReference>
<dbReference type="Pfam" id="PF04825">
    <property type="entry name" value="Rad21_Rec8_N"/>
    <property type="match status" value="1"/>
</dbReference>
<comment type="similarity">
    <text evidence="2">Belongs to the rad21 family.</text>
</comment>